<dbReference type="PANTHER" id="PTHR34400">
    <property type="match status" value="1"/>
</dbReference>
<dbReference type="Gene3D" id="1.20.1260.10">
    <property type="match status" value="1"/>
</dbReference>
<dbReference type="Pfam" id="PF12902">
    <property type="entry name" value="Ferritin-like"/>
    <property type="match status" value="1"/>
</dbReference>
<name>A0A9P3GSB2_9APHY</name>
<proteinExistence type="predicted"/>
<dbReference type="EMBL" id="BPQB01000090">
    <property type="protein sequence ID" value="GJE98565.1"/>
    <property type="molecule type" value="Genomic_DNA"/>
</dbReference>
<sequence length="406" mass="45079">MPAKFALHGPVTKNPGDFVTLPGSAFHVPVKGPPIGGPESWTKNDIIEHVKTGMKIELSTMPIYFCALNSIHHDNGGWGTKARFNILAIAEQEMLHLALAGNMLASLGGSQPLYNHKFVPSYPSSILFDNVDMVLRPADKENLECFLKLEAPYMPSESDLLDMHHQAKANNVAPTYMSIGQFYKELERGIQAVAQKDPDLFGGDVYHQFRGADFFDSNMTVITDKDSALKALQTIVDQGEGSLGIPESHYALFVELYQMRMNWKCINYIDEPSTEKYWENGNMVAFFLSLAVNASYCYLLQAIDRFREEDLDSVSQTQLLRQIRRIMVAILSPAMHALAGQEITPGRFAAPCFEFYPPYSEDCLTPSALFNALSALLEMALGVAEDEAVKDEISKIVFSMSDLGPA</sequence>
<evidence type="ECO:0000259" key="1">
    <source>
        <dbReference type="Pfam" id="PF12902"/>
    </source>
</evidence>
<organism evidence="2 3">
    <name type="scientific">Phanerochaete sordida</name>
    <dbReference type="NCBI Taxonomy" id="48140"/>
    <lineage>
        <taxon>Eukaryota</taxon>
        <taxon>Fungi</taxon>
        <taxon>Dikarya</taxon>
        <taxon>Basidiomycota</taxon>
        <taxon>Agaricomycotina</taxon>
        <taxon>Agaricomycetes</taxon>
        <taxon>Polyporales</taxon>
        <taxon>Phanerochaetaceae</taxon>
        <taxon>Phanerochaete</taxon>
    </lineage>
</organism>
<dbReference type="InterPro" id="IPR012347">
    <property type="entry name" value="Ferritin-like"/>
</dbReference>
<dbReference type="InterPro" id="IPR026820">
    <property type="entry name" value="VioB/RebD_dom"/>
</dbReference>
<accession>A0A9P3GSB2</accession>
<comment type="caution">
    <text evidence="2">The sequence shown here is derived from an EMBL/GenBank/DDBJ whole genome shotgun (WGS) entry which is preliminary data.</text>
</comment>
<dbReference type="AlphaFoldDB" id="A0A9P3GSB2"/>
<reference evidence="2 3" key="1">
    <citation type="submission" date="2021-08" db="EMBL/GenBank/DDBJ databases">
        <title>Draft Genome Sequence of Phanerochaete sordida strain YK-624.</title>
        <authorList>
            <person name="Mori T."/>
            <person name="Dohra H."/>
            <person name="Suzuki T."/>
            <person name="Kawagishi H."/>
            <person name="Hirai H."/>
        </authorList>
    </citation>
    <scope>NUCLEOTIDE SEQUENCE [LARGE SCALE GENOMIC DNA]</scope>
    <source>
        <strain evidence="2 3">YK-624</strain>
    </source>
</reference>
<evidence type="ECO:0000313" key="3">
    <source>
        <dbReference type="Proteomes" id="UP000703269"/>
    </source>
</evidence>
<dbReference type="OrthoDB" id="3143730at2759"/>
<evidence type="ECO:0000313" key="2">
    <source>
        <dbReference type="EMBL" id="GJE98565.1"/>
    </source>
</evidence>
<feature type="domain" description="Iminophenyl-pyruvate dimer synthase" evidence="1">
    <location>
        <begin position="51"/>
        <end position="258"/>
    </location>
</feature>
<dbReference type="PANTHER" id="PTHR34400:SF4">
    <property type="entry name" value="MEMBRANE PROTEIN"/>
    <property type="match status" value="1"/>
</dbReference>
<protein>
    <submittedName>
        <fullName evidence="2">Ferritin-like-domain-containing protein</fullName>
    </submittedName>
</protein>
<gene>
    <name evidence="2" type="ORF">PsYK624_147980</name>
</gene>
<keyword evidence="3" id="KW-1185">Reference proteome</keyword>
<dbReference type="Proteomes" id="UP000703269">
    <property type="component" value="Unassembled WGS sequence"/>
</dbReference>